<organism evidence="1 2">
    <name type="scientific">Dreissena polymorpha</name>
    <name type="common">Zebra mussel</name>
    <name type="synonym">Mytilus polymorpha</name>
    <dbReference type="NCBI Taxonomy" id="45954"/>
    <lineage>
        <taxon>Eukaryota</taxon>
        <taxon>Metazoa</taxon>
        <taxon>Spiralia</taxon>
        <taxon>Lophotrochozoa</taxon>
        <taxon>Mollusca</taxon>
        <taxon>Bivalvia</taxon>
        <taxon>Autobranchia</taxon>
        <taxon>Heteroconchia</taxon>
        <taxon>Euheterodonta</taxon>
        <taxon>Imparidentia</taxon>
        <taxon>Neoheterodontei</taxon>
        <taxon>Myida</taxon>
        <taxon>Dreissenoidea</taxon>
        <taxon>Dreissenidae</taxon>
        <taxon>Dreissena</taxon>
    </lineage>
</organism>
<accession>A0A9D4GBZ4</accession>
<protein>
    <submittedName>
        <fullName evidence="1">Uncharacterized protein</fullName>
    </submittedName>
</protein>
<name>A0A9D4GBZ4_DREPO</name>
<comment type="caution">
    <text evidence="1">The sequence shown here is derived from an EMBL/GenBank/DDBJ whole genome shotgun (WGS) entry which is preliminary data.</text>
</comment>
<dbReference type="AlphaFoldDB" id="A0A9D4GBZ4"/>
<dbReference type="Proteomes" id="UP000828390">
    <property type="component" value="Unassembled WGS sequence"/>
</dbReference>
<keyword evidence="2" id="KW-1185">Reference proteome</keyword>
<proteinExistence type="predicted"/>
<gene>
    <name evidence="1" type="ORF">DPMN_141057</name>
</gene>
<evidence type="ECO:0000313" key="1">
    <source>
        <dbReference type="EMBL" id="KAH3812621.1"/>
    </source>
</evidence>
<dbReference type="EMBL" id="JAIWYP010000006">
    <property type="protein sequence ID" value="KAH3812621.1"/>
    <property type="molecule type" value="Genomic_DNA"/>
</dbReference>
<sequence length="60" mass="6887">MFLLEYVSGNGSSSYAHIYHESQFKVRLQNNVQWACFPEPYPLPDLPPRLGEEKFASSLP</sequence>
<reference evidence="1" key="1">
    <citation type="journal article" date="2019" name="bioRxiv">
        <title>The Genome of the Zebra Mussel, Dreissena polymorpha: A Resource for Invasive Species Research.</title>
        <authorList>
            <person name="McCartney M.A."/>
            <person name="Auch B."/>
            <person name="Kono T."/>
            <person name="Mallez S."/>
            <person name="Zhang Y."/>
            <person name="Obille A."/>
            <person name="Becker A."/>
            <person name="Abrahante J.E."/>
            <person name="Garbe J."/>
            <person name="Badalamenti J.P."/>
            <person name="Herman A."/>
            <person name="Mangelson H."/>
            <person name="Liachko I."/>
            <person name="Sullivan S."/>
            <person name="Sone E.D."/>
            <person name="Koren S."/>
            <person name="Silverstein K.A.T."/>
            <person name="Beckman K.B."/>
            <person name="Gohl D.M."/>
        </authorList>
    </citation>
    <scope>NUCLEOTIDE SEQUENCE</scope>
    <source>
        <strain evidence="1">Duluth1</strain>
        <tissue evidence="1">Whole animal</tissue>
    </source>
</reference>
<evidence type="ECO:0000313" key="2">
    <source>
        <dbReference type="Proteomes" id="UP000828390"/>
    </source>
</evidence>
<reference evidence="1" key="2">
    <citation type="submission" date="2020-11" db="EMBL/GenBank/DDBJ databases">
        <authorList>
            <person name="McCartney M.A."/>
            <person name="Auch B."/>
            <person name="Kono T."/>
            <person name="Mallez S."/>
            <person name="Becker A."/>
            <person name="Gohl D.M."/>
            <person name="Silverstein K.A.T."/>
            <person name="Koren S."/>
            <person name="Bechman K.B."/>
            <person name="Herman A."/>
            <person name="Abrahante J.E."/>
            <person name="Garbe J."/>
        </authorList>
    </citation>
    <scope>NUCLEOTIDE SEQUENCE</scope>
    <source>
        <strain evidence="1">Duluth1</strain>
        <tissue evidence="1">Whole animal</tissue>
    </source>
</reference>